<dbReference type="InterPro" id="IPR036264">
    <property type="entry name" value="Bact_exopeptidase_dim_dom"/>
</dbReference>
<evidence type="ECO:0000313" key="3">
    <source>
        <dbReference type="EMBL" id="GGL99103.1"/>
    </source>
</evidence>
<dbReference type="Gene3D" id="3.40.630.10">
    <property type="entry name" value="Zn peptidases"/>
    <property type="match status" value="1"/>
</dbReference>
<dbReference type="PANTHER" id="PTHR11014:SF63">
    <property type="entry name" value="METALLOPEPTIDASE, PUTATIVE (AFU_ORTHOLOGUE AFUA_6G09600)-RELATED"/>
    <property type="match status" value="1"/>
</dbReference>
<dbReference type="EMBL" id="BMNA01000003">
    <property type="protein sequence ID" value="GGL99103.1"/>
    <property type="molecule type" value="Genomic_DNA"/>
</dbReference>
<dbReference type="InterPro" id="IPR017439">
    <property type="entry name" value="Amidohydrolase"/>
</dbReference>
<dbReference type="Proteomes" id="UP000655208">
    <property type="component" value="Unassembled WGS sequence"/>
</dbReference>
<dbReference type="GO" id="GO:0050118">
    <property type="term" value="F:N-acetyldiaminopimelate deacetylase activity"/>
    <property type="evidence" value="ECO:0007669"/>
    <property type="project" value="UniProtKB-ARBA"/>
</dbReference>
<keyword evidence="1" id="KW-0378">Hydrolase</keyword>
<dbReference type="NCBIfam" id="TIGR01891">
    <property type="entry name" value="amidohydrolases"/>
    <property type="match status" value="1"/>
</dbReference>
<dbReference type="Pfam" id="PF01546">
    <property type="entry name" value="Peptidase_M20"/>
    <property type="match status" value="1"/>
</dbReference>
<accession>A0A917WF56</accession>
<proteinExistence type="predicted"/>
<reference evidence="3" key="2">
    <citation type="submission" date="2020-09" db="EMBL/GenBank/DDBJ databases">
        <authorList>
            <person name="Sun Q."/>
            <person name="Zhou Y."/>
        </authorList>
    </citation>
    <scope>NUCLEOTIDE SEQUENCE</scope>
    <source>
        <strain evidence="3">CGMCC 4.7308</strain>
    </source>
</reference>
<dbReference type="AlphaFoldDB" id="A0A917WF56"/>
<dbReference type="RefSeq" id="WP_188941252.1">
    <property type="nucleotide sequence ID" value="NZ_BMNA01000003.1"/>
</dbReference>
<dbReference type="SUPFAM" id="SSF53187">
    <property type="entry name" value="Zn-dependent exopeptidases"/>
    <property type="match status" value="1"/>
</dbReference>
<dbReference type="Pfam" id="PF07687">
    <property type="entry name" value="M20_dimer"/>
    <property type="match status" value="1"/>
</dbReference>
<dbReference type="Gene3D" id="3.30.70.360">
    <property type="match status" value="1"/>
</dbReference>
<dbReference type="FunFam" id="3.30.70.360:FF:000001">
    <property type="entry name" value="N-acetyldiaminopimelate deacetylase"/>
    <property type="match status" value="1"/>
</dbReference>
<name>A0A917WF56_9ACTN</name>
<keyword evidence="4" id="KW-1185">Reference proteome</keyword>
<comment type="caution">
    <text evidence="3">The sequence shown here is derived from an EMBL/GenBank/DDBJ whole genome shotgun (WGS) entry which is preliminary data.</text>
</comment>
<dbReference type="SUPFAM" id="SSF55031">
    <property type="entry name" value="Bacterial exopeptidase dimerisation domain"/>
    <property type="match status" value="1"/>
</dbReference>
<gene>
    <name evidence="3" type="ORF">GCM10011594_18890</name>
</gene>
<reference evidence="3" key="1">
    <citation type="journal article" date="2014" name="Int. J. Syst. Evol. Microbiol.">
        <title>Complete genome sequence of Corynebacterium casei LMG S-19264T (=DSM 44701T), isolated from a smear-ripened cheese.</title>
        <authorList>
            <consortium name="US DOE Joint Genome Institute (JGI-PGF)"/>
            <person name="Walter F."/>
            <person name="Albersmeier A."/>
            <person name="Kalinowski J."/>
            <person name="Ruckert C."/>
        </authorList>
    </citation>
    <scope>NUCLEOTIDE SEQUENCE</scope>
    <source>
        <strain evidence="3">CGMCC 4.7308</strain>
    </source>
</reference>
<dbReference type="PANTHER" id="PTHR11014">
    <property type="entry name" value="PEPTIDASE M20 FAMILY MEMBER"/>
    <property type="match status" value="1"/>
</dbReference>
<protein>
    <submittedName>
        <fullName evidence="3">N-acyl-L-amino acid amidohydrolase</fullName>
    </submittedName>
</protein>
<sequence length="393" mass="40851">MRTADLVLLRDEALARLSRELPAAVELRHRIHHDPRVGGDEAATAAAVAEALGGGRDLAGGLWLRVGPGTGRAVGLRAELDALPITEDTGLPWSSGRPGVAHLCGHDVHTAALVAVTRAFNGLELPIAAVAAFQPREETIPSGALDFVQDPDFLSNDIRAMVAVHLQPLLAQGSVSAAGGAINAAADNFRIVVEGEPAHGAYPHLSRDPVVAVAGVIQAIQHLVARRIDPMHPSVVTIGKIAGGDSDNQIPASVSLYGTIRTFTQDDRVALHRMLQEVATGVALAHGCVASTVVDRGEPVLHNDEVLAAAVEHALTSDGFAAARPVRSCGADDFSHYASAFPSLMVFAGTGDGHPGSPGLHHPRFAPPDGDVEQVARMLLAAYFGIVGTVLTT</sequence>
<feature type="domain" description="Peptidase M20 dimerisation" evidence="2">
    <location>
        <begin position="188"/>
        <end position="280"/>
    </location>
</feature>
<organism evidence="3 4">
    <name type="scientific">Nakamurella endophytica</name>
    <dbReference type="NCBI Taxonomy" id="1748367"/>
    <lineage>
        <taxon>Bacteria</taxon>
        <taxon>Bacillati</taxon>
        <taxon>Actinomycetota</taxon>
        <taxon>Actinomycetes</taxon>
        <taxon>Nakamurellales</taxon>
        <taxon>Nakamurellaceae</taxon>
        <taxon>Nakamurella</taxon>
    </lineage>
</organism>
<dbReference type="InterPro" id="IPR002933">
    <property type="entry name" value="Peptidase_M20"/>
</dbReference>
<evidence type="ECO:0000256" key="1">
    <source>
        <dbReference type="ARBA" id="ARBA00022801"/>
    </source>
</evidence>
<dbReference type="InterPro" id="IPR011650">
    <property type="entry name" value="Peptidase_M20_dimer"/>
</dbReference>
<dbReference type="GO" id="GO:0019877">
    <property type="term" value="P:diaminopimelate biosynthetic process"/>
    <property type="evidence" value="ECO:0007669"/>
    <property type="project" value="UniProtKB-ARBA"/>
</dbReference>
<evidence type="ECO:0000313" key="4">
    <source>
        <dbReference type="Proteomes" id="UP000655208"/>
    </source>
</evidence>
<evidence type="ECO:0000259" key="2">
    <source>
        <dbReference type="Pfam" id="PF07687"/>
    </source>
</evidence>